<dbReference type="EMBL" id="WHWB01031316">
    <property type="protein sequence ID" value="KAJ7428111.1"/>
    <property type="molecule type" value="Genomic_DNA"/>
</dbReference>
<sequence>MEISYNTESTICSQLKFIQIIESIIETSALIKVPQWHNDDSCQHCCSEIKGYPKTPNSPLTPLLQSGLERRKAWAGYSPSMYTLEGTQDSLKEGFTTGSCLLNIPDLTTLTFLNKATVDLRKEKKDYTGFLQSLRAPSIPCLMWLPAHDYGENTRKITSAVSSST</sequence>
<evidence type="ECO:0000313" key="1">
    <source>
        <dbReference type="EMBL" id="KAJ7420823.1"/>
    </source>
</evidence>
<evidence type="ECO:0000313" key="2">
    <source>
        <dbReference type="EMBL" id="KAJ7428111.1"/>
    </source>
</evidence>
<dbReference type="Proteomes" id="UP001145742">
    <property type="component" value="Unassembled WGS sequence"/>
</dbReference>
<organism evidence="1 3">
    <name type="scientific">Willisornis vidua</name>
    <name type="common">Xingu scale-backed antbird</name>
    <dbReference type="NCBI Taxonomy" id="1566151"/>
    <lineage>
        <taxon>Eukaryota</taxon>
        <taxon>Metazoa</taxon>
        <taxon>Chordata</taxon>
        <taxon>Craniata</taxon>
        <taxon>Vertebrata</taxon>
        <taxon>Euteleostomi</taxon>
        <taxon>Archelosauria</taxon>
        <taxon>Archosauria</taxon>
        <taxon>Dinosauria</taxon>
        <taxon>Saurischia</taxon>
        <taxon>Theropoda</taxon>
        <taxon>Coelurosauria</taxon>
        <taxon>Aves</taxon>
        <taxon>Neognathae</taxon>
        <taxon>Neoaves</taxon>
        <taxon>Telluraves</taxon>
        <taxon>Australaves</taxon>
        <taxon>Passeriformes</taxon>
        <taxon>Thamnophilidae</taxon>
        <taxon>Willisornis</taxon>
    </lineage>
</organism>
<accession>A0ABQ9DJR3</accession>
<reference evidence="1" key="1">
    <citation type="submission" date="2019-10" db="EMBL/GenBank/DDBJ databases">
        <authorList>
            <person name="Soares A.E.R."/>
            <person name="Aleixo A."/>
            <person name="Schneider P."/>
            <person name="Miyaki C.Y."/>
            <person name="Schneider M.P."/>
            <person name="Mello C."/>
            <person name="Vasconcelos A.T.R."/>
        </authorList>
    </citation>
    <scope>NUCLEOTIDE SEQUENCE</scope>
    <source>
        <tissue evidence="1">Muscle</tissue>
    </source>
</reference>
<keyword evidence="3" id="KW-1185">Reference proteome</keyword>
<name>A0ABQ9DJR3_9PASS</name>
<protein>
    <submittedName>
        <fullName evidence="1">Uncharacterized protein</fullName>
    </submittedName>
</protein>
<proteinExistence type="predicted"/>
<comment type="caution">
    <text evidence="1">The sequence shown here is derived from an EMBL/GenBank/DDBJ whole genome shotgun (WGS) entry which is preliminary data.</text>
</comment>
<dbReference type="EMBL" id="WHWB01033280">
    <property type="protein sequence ID" value="KAJ7420823.1"/>
    <property type="molecule type" value="Genomic_DNA"/>
</dbReference>
<gene>
    <name evidence="2" type="ORF">WISP_01882</name>
    <name evidence="1" type="ORF">WISP_46590</name>
</gene>
<evidence type="ECO:0000313" key="3">
    <source>
        <dbReference type="Proteomes" id="UP001145742"/>
    </source>
</evidence>